<comment type="similarity">
    <text evidence="1">Belongs to the arrestin family.</text>
</comment>
<dbReference type="AlphaFoldDB" id="A0A9P0AIE0"/>
<dbReference type="Gene3D" id="2.60.40.640">
    <property type="match status" value="2"/>
</dbReference>
<dbReference type="InterPro" id="IPR011022">
    <property type="entry name" value="Arrestin_C-like"/>
</dbReference>
<dbReference type="Pfam" id="PF00339">
    <property type="entry name" value="Arrestin_N"/>
    <property type="match status" value="1"/>
</dbReference>
<dbReference type="SMART" id="SM01017">
    <property type="entry name" value="Arrestin_C"/>
    <property type="match status" value="1"/>
</dbReference>
<keyword evidence="2" id="KW-0716">Sensory transduction</keyword>
<proteinExistence type="inferred from homology"/>
<dbReference type="SUPFAM" id="SSF81296">
    <property type="entry name" value="E set domains"/>
    <property type="match status" value="2"/>
</dbReference>
<dbReference type="InterPro" id="IPR011021">
    <property type="entry name" value="Arrestin-like_N"/>
</dbReference>
<dbReference type="PANTHER" id="PTHR11188:SF17">
    <property type="entry name" value="FI21816P1"/>
    <property type="match status" value="1"/>
</dbReference>
<accession>A0A9P0AIE0</accession>
<evidence type="ECO:0000256" key="2">
    <source>
        <dbReference type="ARBA" id="ARBA00022606"/>
    </source>
</evidence>
<dbReference type="GO" id="GO:0005737">
    <property type="term" value="C:cytoplasm"/>
    <property type="evidence" value="ECO:0007669"/>
    <property type="project" value="TreeGrafter"/>
</dbReference>
<dbReference type="InterPro" id="IPR014756">
    <property type="entry name" value="Ig_E-set"/>
</dbReference>
<evidence type="ECO:0000256" key="1">
    <source>
        <dbReference type="ARBA" id="ARBA00005298"/>
    </source>
</evidence>
<evidence type="ECO:0000313" key="5">
    <source>
        <dbReference type="Proteomes" id="UP001152759"/>
    </source>
</evidence>
<sequence length="385" mass="42764">MALLISKSVDFVQGIYFPDEPVTGHIKFNLREKTNVSNITVNIVGERAIFKSCSTDRSSNSKEEREANQDGKAVKALKLIDLKECIFSGSQGQFMDAGSHSVPFSVRLPGSIPSSVESPQWAVHYKLVATVMGASDLLETFERSFCVNRICDLNIHPKAKMPIAASVTASKCPCISWDMVTASLQLDRQGFIPGEQICVNACIENHSHRPIYYTKVSLVQKMCHVDVFADSRKLKCKRLVTDYQRGSIPVGTTQVWMNEMITVPPVPSSSIHDCYGWSIQYWIQMDVVNVAPKIVATMRIPVFIGNIPLKSLYPHLKMPSPGSLNMDFFQANWEFFSEEECTFSDKTGDEIASVTTPKYLVLHPVSNGDCKEIQSLPANDGSPKA</sequence>
<protein>
    <recommendedName>
        <fullName evidence="3">Arrestin C-terminal-like domain-containing protein</fullName>
    </recommendedName>
</protein>
<organism evidence="4 5">
    <name type="scientific">Bemisia tabaci</name>
    <name type="common">Sweetpotato whitefly</name>
    <name type="synonym">Aleurodes tabaci</name>
    <dbReference type="NCBI Taxonomy" id="7038"/>
    <lineage>
        <taxon>Eukaryota</taxon>
        <taxon>Metazoa</taxon>
        <taxon>Ecdysozoa</taxon>
        <taxon>Arthropoda</taxon>
        <taxon>Hexapoda</taxon>
        <taxon>Insecta</taxon>
        <taxon>Pterygota</taxon>
        <taxon>Neoptera</taxon>
        <taxon>Paraneoptera</taxon>
        <taxon>Hemiptera</taxon>
        <taxon>Sternorrhyncha</taxon>
        <taxon>Aleyrodoidea</taxon>
        <taxon>Aleyrodidae</taxon>
        <taxon>Aleyrodinae</taxon>
        <taxon>Bemisia</taxon>
    </lineage>
</organism>
<evidence type="ECO:0000259" key="3">
    <source>
        <dbReference type="SMART" id="SM01017"/>
    </source>
</evidence>
<reference evidence="4" key="1">
    <citation type="submission" date="2021-12" db="EMBL/GenBank/DDBJ databases">
        <authorList>
            <person name="King R."/>
        </authorList>
    </citation>
    <scope>NUCLEOTIDE SEQUENCE</scope>
</reference>
<dbReference type="KEGG" id="btab:109031356"/>
<evidence type="ECO:0000313" key="4">
    <source>
        <dbReference type="EMBL" id="CAH0392458.1"/>
    </source>
</evidence>
<dbReference type="Proteomes" id="UP001152759">
    <property type="component" value="Chromosome 6"/>
</dbReference>
<dbReference type="PANTHER" id="PTHR11188">
    <property type="entry name" value="ARRESTIN DOMAIN CONTAINING PROTEIN"/>
    <property type="match status" value="1"/>
</dbReference>
<gene>
    <name evidence="4" type="ORF">BEMITA_LOCUS10976</name>
</gene>
<keyword evidence="5" id="KW-1185">Reference proteome</keyword>
<name>A0A9P0AIE0_BEMTA</name>
<dbReference type="InterPro" id="IPR050357">
    <property type="entry name" value="Arrestin_domain-protein"/>
</dbReference>
<dbReference type="EMBL" id="OU963867">
    <property type="protein sequence ID" value="CAH0392458.1"/>
    <property type="molecule type" value="Genomic_DNA"/>
</dbReference>
<dbReference type="Pfam" id="PF02752">
    <property type="entry name" value="Arrestin_C"/>
    <property type="match status" value="1"/>
</dbReference>
<dbReference type="GO" id="GO:0015031">
    <property type="term" value="P:protein transport"/>
    <property type="evidence" value="ECO:0007669"/>
    <property type="project" value="TreeGrafter"/>
</dbReference>
<feature type="domain" description="Arrestin C-terminal-like" evidence="3">
    <location>
        <begin position="176"/>
        <end position="309"/>
    </location>
</feature>
<dbReference type="InterPro" id="IPR014752">
    <property type="entry name" value="Arrestin-like_C"/>
</dbReference>